<keyword evidence="1" id="KW-0732">Signal</keyword>
<name>A0A0P7B286_9HYPO</name>
<sequence>MRFSLLSFVWLYACLASAAITWQLQRVSNPTSDQSDAYTRIEAAMRLAVARYASQASRPNKVITVQYVPSVATADANFNGNIRFGSNRSYMNERTALHEISHTLGIGQTQAFTDRCAANNWPSATALLRTWDGASAVINCGGGHIWPYGLNYDTEWSESNANRHCQLINAMLGDGLAG</sequence>
<evidence type="ECO:0000313" key="2">
    <source>
        <dbReference type="EMBL" id="KPM40544.1"/>
    </source>
</evidence>
<dbReference type="InterPro" id="IPR024079">
    <property type="entry name" value="MetalloPept_cat_dom_sf"/>
</dbReference>
<accession>A0A0P7B286</accession>
<organism evidence="2 4">
    <name type="scientific">Neonectria ditissima</name>
    <dbReference type="NCBI Taxonomy" id="78410"/>
    <lineage>
        <taxon>Eukaryota</taxon>
        <taxon>Fungi</taxon>
        <taxon>Dikarya</taxon>
        <taxon>Ascomycota</taxon>
        <taxon>Pezizomycotina</taxon>
        <taxon>Sordariomycetes</taxon>
        <taxon>Hypocreomycetidae</taxon>
        <taxon>Hypocreales</taxon>
        <taxon>Nectriaceae</taxon>
        <taxon>Neonectria</taxon>
    </lineage>
</organism>
<dbReference type="EMBL" id="MT040719">
    <property type="protein sequence ID" value="QPG92868.1"/>
    <property type="molecule type" value="mRNA"/>
</dbReference>
<dbReference type="GO" id="GO:0008237">
    <property type="term" value="F:metallopeptidase activity"/>
    <property type="evidence" value="ECO:0007669"/>
    <property type="project" value="InterPro"/>
</dbReference>
<keyword evidence="4" id="KW-1185">Reference proteome</keyword>
<dbReference type="Gene3D" id="3.40.390.10">
    <property type="entry name" value="Collagenase (Catalytic Domain)"/>
    <property type="match status" value="1"/>
</dbReference>
<feature type="chain" id="PRO_5036296462" evidence="1">
    <location>
        <begin position="19"/>
        <end position="178"/>
    </location>
</feature>
<reference evidence="2 4" key="1">
    <citation type="submission" date="2015-09" db="EMBL/GenBank/DDBJ databases">
        <title>Draft genome of a European isolate of the apple canker pathogen Neonectria ditissima.</title>
        <authorList>
            <person name="Gomez-Cortecero A."/>
            <person name="Harrison R.J."/>
            <person name="Armitage A.D."/>
        </authorList>
    </citation>
    <scope>NUCLEOTIDE SEQUENCE [LARGE SCALE GENOMIC DNA]</scope>
    <source>
        <strain evidence="2 4">R09/05</strain>
    </source>
</reference>
<evidence type="ECO:0000313" key="3">
    <source>
        <dbReference type="EMBL" id="QPG92868.1"/>
    </source>
</evidence>
<dbReference type="Proteomes" id="UP000050424">
    <property type="component" value="Unassembled WGS sequence"/>
</dbReference>
<evidence type="ECO:0000313" key="4">
    <source>
        <dbReference type="Proteomes" id="UP000050424"/>
    </source>
</evidence>
<gene>
    <name evidence="3" type="primary">g5809</name>
    <name evidence="2" type="ORF">AK830_g6021</name>
</gene>
<protein>
    <submittedName>
        <fullName evidence="3">Small putative-secreted protein</fullName>
    </submittedName>
</protein>
<evidence type="ECO:0000256" key="1">
    <source>
        <dbReference type="SAM" id="SignalP"/>
    </source>
</evidence>
<reference evidence="3" key="2">
    <citation type="submission" date="2020-02" db="EMBL/GenBank/DDBJ databases">
        <authorList>
            <person name="Florez L.M."/>
        </authorList>
    </citation>
    <scope>NUCLEOTIDE SEQUENCE</scope>
    <source>
        <strain evidence="3">RS324p</strain>
    </source>
</reference>
<proteinExistence type="evidence at transcript level"/>
<feature type="signal peptide" evidence="1">
    <location>
        <begin position="1"/>
        <end position="18"/>
    </location>
</feature>
<dbReference type="OrthoDB" id="4426724at2759"/>
<dbReference type="SUPFAM" id="SSF55486">
    <property type="entry name" value="Metalloproteases ('zincins'), catalytic domain"/>
    <property type="match status" value="1"/>
</dbReference>
<dbReference type="EMBL" id="LKCW01000081">
    <property type="protein sequence ID" value="KPM40544.1"/>
    <property type="molecule type" value="Genomic_DNA"/>
</dbReference>
<dbReference type="AlphaFoldDB" id="A0A0P7B286"/>
<reference evidence="3" key="3">
    <citation type="submission" date="2021-04" db="EMBL/GenBank/DDBJ databases">
        <title>Validation of reference genes for qRT-PCR gene expression analysis in the fungal pathogen Neonectria ditissima, the causal agent of European canker of apple.</title>
        <authorList>
            <person name="Arshed S."/>
            <person name="Fisher B.M."/>
            <person name="Suherland P."/>
            <person name="Wohlers M."/>
            <person name="McGreal B."/>
            <person name="Templeton M.D."/>
            <person name="Scheper R.W.A."/>
            <person name="Bowen J.K."/>
        </authorList>
    </citation>
    <scope>NUCLEOTIDE SEQUENCE</scope>
    <source>
        <strain evidence="3">RS324p</strain>
    </source>
</reference>